<evidence type="ECO:0000256" key="4">
    <source>
        <dbReference type="ARBA" id="ARBA00023163"/>
    </source>
</evidence>
<dbReference type="RefSeq" id="WP_341407136.1">
    <property type="nucleotide sequence ID" value="NZ_JBBUKT010000011.1"/>
</dbReference>
<comment type="similarity">
    <text evidence="1">Belongs to the sigma-70 factor family. ECF subfamily.</text>
</comment>
<accession>A0ABU9B280</accession>
<evidence type="ECO:0000256" key="2">
    <source>
        <dbReference type="ARBA" id="ARBA00023015"/>
    </source>
</evidence>
<gene>
    <name evidence="6" type="ORF">WKV53_22850</name>
</gene>
<evidence type="ECO:0000313" key="6">
    <source>
        <dbReference type="EMBL" id="MEK7953372.1"/>
    </source>
</evidence>
<dbReference type="NCBIfam" id="TIGR02937">
    <property type="entry name" value="sigma70-ECF"/>
    <property type="match status" value="1"/>
</dbReference>
<keyword evidence="7" id="KW-1185">Reference proteome</keyword>
<dbReference type="SUPFAM" id="SSF88946">
    <property type="entry name" value="Sigma2 domain of RNA polymerase sigma factors"/>
    <property type="match status" value="1"/>
</dbReference>
<organism evidence="6 7">
    <name type="scientific">Luteolibacter soli</name>
    <dbReference type="NCBI Taxonomy" id="3135280"/>
    <lineage>
        <taxon>Bacteria</taxon>
        <taxon>Pseudomonadati</taxon>
        <taxon>Verrucomicrobiota</taxon>
        <taxon>Verrucomicrobiia</taxon>
        <taxon>Verrucomicrobiales</taxon>
        <taxon>Verrucomicrobiaceae</taxon>
        <taxon>Luteolibacter</taxon>
    </lineage>
</organism>
<keyword evidence="2" id="KW-0805">Transcription regulation</keyword>
<dbReference type="PANTHER" id="PTHR43133">
    <property type="entry name" value="RNA POLYMERASE ECF-TYPE SIGMA FACTO"/>
    <property type="match status" value="1"/>
</dbReference>
<keyword evidence="4" id="KW-0804">Transcription</keyword>
<dbReference type="Gene3D" id="1.10.1740.10">
    <property type="match status" value="1"/>
</dbReference>
<dbReference type="InterPro" id="IPR014284">
    <property type="entry name" value="RNA_pol_sigma-70_dom"/>
</dbReference>
<evidence type="ECO:0000259" key="5">
    <source>
        <dbReference type="Pfam" id="PF04542"/>
    </source>
</evidence>
<dbReference type="InterPro" id="IPR007627">
    <property type="entry name" value="RNA_pol_sigma70_r2"/>
</dbReference>
<sequence>MPGEKPHVSFFATTRWTLVGDAGAEDPARAREGLAELFRIYWPPLYRYVRRLGHGEHDAEDLVQGFFAHLWEGQGLRHADVDRGRFRAFLLGTLKHYLANEWRHAHRQKRGGFATRISIDRRDAETGLALDPADPLSPDVLFDREWAMALLDKVLADLEAEEEDFARWKPFLGMGSNRIAYAEIAEKFGMTEGAARVAVHRLRKRYRHRLREEIARTLVSGDLVDEEMQALFAALAES</sequence>
<dbReference type="PANTHER" id="PTHR43133:SF51">
    <property type="entry name" value="RNA POLYMERASE SIGMA FACTOR"/>
    <property type="match status" value="1"/>
</dbReference>
<protein>
    <submittedName>
        <fullName evidence="6">Sigma-70 family RNA polymerase sigma factor</fullName>
    </submittedName>
</protein>
<feature type="domain" description="RNA polymerase sigma-70 region 2" evidence="5">
    <location>
        <begin position="37"/>
        <end position="107"/>
    </location>
</feature>
<dbReference type="SUPFAM" id="SSF88659">
    <property type="entry name" value="Sigma3 and sigma4 domains of RNA polymerase sigma factors"/>
    <property type="match status" value="1"/>
</dbReference>
<dbReference type="EMBL" id="JBBUKT010000011">
    <property type="protein sequence ID" value="MEK7953372.1"/>
    <property type="molecule type" value="Genomic_DNA"/>
</dbReference>
<evidence type="ECO:0000313" key="7">
    <source>
        <dbReference type="Proteomes" id="UP001371305"/>
    </source>
</evidence>
<dbReference type="Proteomes" id="UP001371305">
    <property type="component" value="Unassembled WGS sequence"/>
</dbReference>
<dbReference type="Gene3D" id="1.10.10.10">
    <property type="entry name" value="Winged helix-like DNA-binding domain superfamily/Winged helix DNA-binding domain"/>
    <property type="match status" value="1"/>
</dbReference>
<evidence type="ECO:0000256" key="1">
    <source>
        <dbReference type="ARBA" id="ARBA00010641"/>
    </source>
</evidence>
<evidence type="ECO:0000256" key="3">
    <source>
        <dbReference type="ARBA" id="ARBA00023082"/>
    </source>
</evidence>
<reference evidence="6 7" key="1">
    <citation type="submission" date="2024-04" db="EMBL/GenBank/DDBJ databases">
        <title>Luteolibacter sp. isolated from soil.</title>
        <authorList>
            <person name="An J."/>
        </authorList>
    </citation>
    <scope>NUCLEOTIDE SEQUENCE [LARGE SCALE GENOMIC DNA]</scope>
    <source>
        <strain evidence="6 7">Y139</strain>
    </source>
</reference>
<dbReference type="InterPro" id="IPR036388">
    <property type="entry name" value="WH-like_DNA-bd_sf"/>
</dbReference>
<dbReference type="InterPro" id="IPR013324">
    <property type="entry name" value="RNA_pol_sigma_r3/r4-like"/>
</dbReference>
<dbReference type="InterPro" id="IPR013325">
    <property type="entry name" value="RNA_pol_sigma_r2"/>
</dbReference>
<dbReference type="Pfam" id="PF04542">
    <property type="entry name" value="Sigma70_r2"/>
    <property type="match status" value="1"/>
</dbReference>
<comment type="caution">
    <text evidence="6">The sequence shown here is derived from an EMBL/GenBank/DDBJ whole genome shotgun (WGS) entry which is preliminary data.</text>
</comment>
<keyword evidence="3" id="KW-0731">Sigma factor</keyword>
<name>A0ABU9B280_9BACT</name>
<proteinExistence type="inferred from homology"/>
<dbReference type="InterPro" id="IPR039425">
    <property type="entry name" value="RNA_pol_sigma-70-like"/>
</dbReference>